<evidence type="ECO:0000256" key="6">
    <source>
        <dbReference type="ARBA" id="ARBA00023242"/>
    </source>
</evidence>
<dbReference type="PANTHER" id="PTHR19842:SF0">
    <property type="entry name" value="TARGET OF RAPAMYCIN COMPLEX SUBUNIT LST8"/>
    <property type="match status" value="1"/>
</dbReference>
<dbReference type="InParanoid" id="U5HG00"/>
<reference evidence="11 13" key="3">
    <citation type="journal article" date="2015" name="BMC Genomics">
        <title>Sex and parasites: genomic and transcriptomic analysis of Microbotryum lychnidis-dioicae, the biotrophic and plant-castrating anther smut fungus.</title>
        <authorList>
            <person name="Perlin M.H."/>
            <person name="Amselem J."/>
            <person name="Fontanillas E."/>
            <person name="Toh S.S."/>
            <person name="Chen Z."/>
            <person name="Goldberg J."/>
            <person name="Duplessis S."/>
            <person name="Henrissat B."/>
            <person name="Young S."/>
            <person name="Zeng Q."/>
            <person name="Aguileta G."/>
            <person name="Petit E."/>
            <person name="Badouin H."/>
            <person name="Andrews J."/>
            <person name="Razeeq D."/>
            <person name="Gabaldon T."/>
            <person name="Quesneville H."/>
            <person name="Giraud T."/>
            <person name="Hood M.E."/>
            <person name="Schultz D.J."/>
            <person name="Cuomo C.A."/>
        </authorList>
    </citation>
    <scope>NUCLEOTIDE SEQUENCE [LARGE SCALE GENOMIC DNA]</scope>
    <source>
        <strain evidence="13">p1A1 Lamole</strain>
        <strain evidence="11">P1A1 Lamole</strain>
    </source>
</reference>
<dbReference type="Gene3D" id="3.30.1490.120">
    <property type="entry name" value="RNA polymerase Rpb7-like, N-terminal domain"/>
    <property type="match status" value="1"/>
</dbReference>
<comment type="similarity">
    <text evidence="1">Belongs to the WD repeat LST8 family.</text>
</comment>
<feature type="repeat" description="WD" evidence="7">
    <location>
        <begin position="51"/>
        <end position="73"/>
    </location>
</feature>
<dbReference type="InterPro" id="IPR036322">
    <property type="entry name" value="WD40_repeat_dom_sf"/>
</dbReference>
<dbReference type="GO" id="GO:0031929">
    <property type="term" value="P:TOR signaling"/>
    <property type="evidence" value="ECO:0007669"/>
    <property type="project" value="InterPro"/>
</dbReference>
<feature type="repeat" description="WD" evidence="7">
    <location>
        <begin position="301"/>
        <end position="342"/>
    </location>
</feature>
<dbReference type="InterPro" id="IPR012340">
    <property type="entry name" value="NA-bd_OB-fold"/>
</dbReference>
<dbReference type="InterPro" id="IPR020472">
    <property type="entry name" value="WD40_PAC1"/>
</dbReference>
<evidence type="ECO:0000259" key="9">
    <source>
        <dbReference type="Pfam" id="PF03876"/>
    </source>
</evidence>
<feature type="repeat" description="WD" evidence="7">
    <location>
        <begin position="165"/>
        <end position="198"/>
    </location>
</feature>
<feature type="compositionally biased region" description="Polar residues" evidence="8">
    <location>
        <begin position="566"/>
        <end position="581"/>
    </location>
</feature>
<reference evidence="13" key="1">
    <citation type="submission" date="2010-11" db="EMBL/GenBank/DDBJ databases">
        <title>The genome sequence of Microbotryum violaceum strain p1A1 Lamole.</title>
        <authorList>
            <person name="Cuomo C."/>
            <person name="Perlin M."/>
            <person name="Young S.K."/>
            <person name="Zeng Q."/>
            <person name="Gargeya S."/>
            <person name="Alvarado L."/>
            <person name="Berlin A."/>
            <person name="Chapman S.B."/>
            <person name="Chen Z."/>
            <person name="Freedman E."/>
            <person name="Gellesch M."/>
            <person name="Goldberg J."/>
            <person name="Griggs A."/>
            <person name="Gujja S."/>
            <person name="Heilman E."/>
            <person name="Heiman D."/>
            <person name="Howarth C."/>
            <person name="Mehta T."/>
            <person name="Neiman D."/>
            <person name="Pearson M."/>
            <person name="Roberts A."/>
            <person name="Saif S."/>
            <person name="Shea T."/>
            <person name="Shenoy N."/>
            <person name="Sisk P."/>
            <person name="Stolte C."/>
            <person name="Sykes S."/>
            <person name="White J."/>
            <person name="Yandava C."/>
            <person name="Haas B."/>
            <person name="Nusbaum C."/>
            <person name="Birren B."/>
        </authorList>
    </citation>
    <scope>NUCLEOTIDE SEQUENCE [LARGE SCALE GENOMIC DNA]</scope>
    <source>
        <strain evidence="13">p1A1 Lamole</strain>
    </source>
</reference>
<dbReference type="SMART" id="SM00320">
    <property type="entry name" value="WD40"/>
    <property type="match status" value="7"/>
</dbReference>
<reference evidence="12" key="4">
    <citation type="submission" date="2015-06" db="UniProtKB">
        <authorList>
            <consortium name="EnsemblFungi"/>
        </authorList>
    </citation>
    <scope>IDENTIFICATION</scope>
</reference>
<reference evidence="11" key="2">
    <citation type="submission" date="2010-11" db="EMBL/GenBank/DDBJ databases">
        <authorList>
            <consortium name="The Broad Institute Genome Sequencing Platform"/>
            <person name="Earl A."/>
            <person name="Ward D."/>
            <person name="Feldgarden M."/>
            <person name="Gevers D."/>
            <person name="Butler R."/>
            <person name="Young S.K."/>
            <person name="Zeng Q."/>
            <person name="Gargeya S."/>
            <person name="Fitzgerald M."/>
            <person name="Haas B."/>
            <person name="Abouelleil A."/>
            <person name="Alvarado L."/>
            <person name="Arachchi H.M."/>
            <person name="Berlin A."/>
            <person name="Brown A."/>
            <person name="Chapman S.B."/>
            <person name="Chen Z."/>
            <person name="Dunbar C."/>
            <person name="Freedman E."/>
            <person name="Gearin G."/>
            <person name="Gellesch M."/>
            <person name="Goldberg J."/>
            <person name="Griggs A."/>
            <person name="Gujja S."/>
            <person name="Heilman E."/>
            <person name="Heiman D."/>
            <person name="Howarth C."/>
            <person name="Larson L."/>
            <person name="Lui A."/>
            <person name="MacDonald P.J.P."/>
            <person name="Mehta T."/>
            <person name="Montmayeur A."/>
            <person name="Murphy C."/>
            <person name="Neiman D."/>
            <person name="Pearson M."/>
            <person name="Priest M."/>
            <person name="Roberts A."/>
            <person name="Saif S."/>
            <person name="Shea T."/>
            <person name="Shenoy N."/>
            <person name="Sisk P."/>
            <person name="Stolte C."/>
            <person name="Sykes S."/>
            <person name="White J."/>
            <person name="Yandava C."/>
            <person name="Wortman J."/>
            <person name="Nusbaum C."/>
            <person name="Birren B."/>
        </authorList>
    </citation>
    <scope>NUCLEOTIDE SEQUENCE</scope>
    <source>
        <strain evidence="11">P1A1 Lamole</strain>
    </source>
</reference>
<evidence type="ECO:0000256" key="5">
    <source>
        <dbReference type="ARBA" id="ARBA00023163"/>
    </source>
</evidence>
<keyword evidence="6" id="KW-0539">Nucleus</keyword>
<feature type="compositionally biased region" description="Gly residues" evidence="8">
    <location>
        <begin position="583"/>
        <end position="598"/>
    </location>
</feature>
<feature type="domain" description="RNA polymerase Rpb7-like N-terminal" evidence="9">
    <location>
        <begin position="392"/>
        <end position="448"/>
    </location>
</feature>
<keyword evidence="4" id="KW-0677">Repeat</keyword>
<feature type="region of interest" description="Disordered" evidence="8">
    <location>
        <begin position="1"/>
        <end position="31"/>
    </location>
</feature>
<feature type="region of interest" description="Disordered" evidence="8">
    <location>
        <begin position="629"/>
        <end position="648"/>
    </location>
</feature>
<keyword evidence="13" id="KW-1185">Reference proteome</keyword>
<evidence type="ECO:0000313" key="12">
    <source>
        <dbReference type="EnsemblFungi" id="MVLG_06021T0"/>
    </source>
</evidence>
<evidence type="ECO:0000256" key="4">
    <source>
        <dbReference type="ARBA" id="ARBA00022737"/>
    </source>
</evidence>
<keyword evidence="3 7" id="KW-0853">WD repeat</keyword>
<dbReference type="SUPFAM" id="SSF50978">
    <property type="entry name" value="WD40 repeat-like"/>
    <property type="match status" value="1"/>
</dbReference>
<dbReference type="PROSITE" id="PS50082">
    <property type="entry name" value="WD_REPEATS_2"/>
    <property type="match status" value="5"/>
</dbReference>
<feature type="repeat" description="WD" evidence="7">
    <location>
        <begin position="256"/>
        <end position="288"/>
    </location>
</feature>
<dbReference type="Proteomes" id="UP000017200">
    <property type="component" value="Unassembled WGS sequence"/>
</dbReference>
<evidence type="ECO:0000256" key="1">
    <source>
        <dbReference type="ARBA" id="ARBA00009890"/>
    </source>
</evidence>
<dbReference type="GO" id="GO:0031932">
    <property type="term" value="C:TORC2 complex"/>
    <property type="evidence" value="ECO:0007669"/>
    <property type="project" value="InterPro"/>
</dbReference>
<feature type="region of interest" description="Disordered" evidence="8">
    <location>
        <begin position="515"/>
        <end position="536"/>
    </location>
</feature>
<sequence>MAPTTTRAPPTTQQAPVPLPSTAHLPPQATPATQAAAQASSAQQDALSVILVTGGYDNTIRFWEAWSGVCSRTLNHQEHQVNRLKISPDKRYLAAAGNGTVKLYDIATSAAGVGGANVPPLITLTGHSANVTSLAWHAEGKWLVSGSEDGTVKIWDVRTATPQRNYAHNAPVNDLALHSNQGELISCDQNGAIKIWDLGADCCSHDLLPEEDVPMRSVSIASDGSALVGGNHKGVVYVWTIQPGLAFTSLQPKTKFQAHSRYLIKVLVSPDTKNLATCSADTTIKIWSPKDDGNYSLDKVLQGHQRWVWDMAYSADSAYLVSASSDHTARLWELASGTTVRQYSAHHKACLRYDLVSLLQRMIRLPRAPRASKLSSLRWPTGERMFTFCIQRDTIRVEPRDFGKDPVVAIREEIQRRYANKVLPEVGLVISLLDILEATEGAVLYGDGCYYYRTEFRLIVFRPFVGEAFLARVSSQSEEGIKVTVGFFDDILIPPHFLPLDSAFDPSRRAYFFVPAPEDENGQPAPNRIVPTSEDLRSMPSDDKLYIERKDWLRIRCEQELWHDVSPTNGKSSASAPPTNTGVGVGPGSGQGGAGAGGADPNVSGTQAVERGRSPYSLICSIREQGLGVLEWWDQDDDEEEGEDQAMA</sequence>
<evidence type="ECO:0000313" key="13">
    <source>
        <dbReference type="Proteomes" id="UP000017200"/>
    </source>
</evidence>
<dbReference type="PANTHER" id="PTHR19842">
    <property type="entry name" value="G BETA-LIKE PROTEIN GBL"/>
    <property type="match status" value="1"/>
</dbReference>
<feature type="compositionally biased region" description="Acidic residues" evidence="8">
    <location>
        <begin position="633"/>
        <end position="648"/>
    </location>
</feature>
<dbReference type="InterPro" id="IPR036898">
    <property type="entry name" value="RNA_pol_Rpb7-like_N_sf"/>
</dbReference>
<keyword evidence="2" id="KW-0240">DNA-directed RNA polymerase</keyword>
<dbReference type="InterPro" id="IPR005576">
    <property type="entry name" value="Rpb7-like_N"/>
</dbReference>
<dbReference type="SUPFAM" id="SSF88798">
    <property type="entry name" value="N-terminal, heterodimerisation domain of RBP7 (RpoE)"/>
    <property type="match status" value="1"/>
</dbReference>
<dbReference type="Gene3D" id="2.130.10.10">
    <property type="entry name" value="YVTN repeat-like/Quinoprotein amine dehydrogenase"/>
    <property type="match status" value="1"/>
</dbReference>
<dbReference type="InterPro" id="IPR015943">
    <property type="entry name" value="WD40/YVTN_repeat-like_dom_sf"/>
</dbReference>
<feature type="domain" description="RNA polymerase III subunit Rpc25" evidence="10">
    <location>
        <begin position="468"/>
        <end position="633"/>
    </location>
</feature>
<dbReference type="InterPro" id="IPR037588">
    <property type="entry name" value="MLST8"/>
</dbReference>
<keyword evidence="5" id="KW-0804">Transcription</keyword>
<dbReference type="EnsemblFungi" id="MVLG_06021T0">
    <property type="protein sequence ID" value="MVLG_06021T0"/>
    <property type="gene ID" value="MVLG_06021"/>
</dbReference>
<evidence type="ECO:0000256" key="2">
    <source>
        <dbReference type="ARBA" id="ARBA00022478"/>
    </source>
</evidence>
<evidence type="ECO:0000256" key="3">
    <source>
        <dbReference type="ARBA" id="ARBA00022574"/>
    </source>
</evidence>
<dbReference type="InterPro" id="IPR019775">
    <property type="entry name" value="WD40_repeat_CS"/>
</dbReference>
<evidence type="ECO:0000259" key="10">
    <source>
        <dbReference type="Pfam" id="PF08292"/>
    </source>
</evidence>
<dbReference type="PRINTS" id="PR00320">
    <property type="entry name" value="GPROTEINBRPT"/>
</dbReference>
<evidence type="ECO:0000256" key="8">
    <source>
        <dbReference type="SAM" id="MobiDB-lite"/>
    </source>
</evidence>
<evidence type="ECO:0000313" key="11">
    <source>
        <dbReference type="EMBL" id="KDE03509.1"/>
    </source>
</evidence>
<dbReference type="CDD" id="cd00200">
    <property type="entry name" value="WD40"/>
    <property type="match status" value="1"/>
</dbReference>
<dbReference type="PROSITE" id="PS00678">
    <property type="entry name" value="WD_REPEATS_1"/>
    <property type="match status" value="3"/>
</dbReference>
<dbReference type="STRING" id="683840.U5HG00"/>
<accession>U5HG00</accession>
<feature type="repeat" description="WD" evidence="7">
    <location>
        <begin position="124"/>
        <end position="165"/>
    </location>
</feature>
<feature type="region of interest" description="Disordered" evidence="8">
    <location>
        <begin position="564"/>
        <end position="610"/>
    </location>
</feature>
<proteinExistence type="inferred from homology"/>
<dbReference type="AlphaFoldDB" id="U5HG00"/>
<dbReference type="Pfam" id="PF00400">
    <property type="entry name" value="WD40"/>
    <property type="match status" value="5"/>
</dbReference>
<dbReference type="InterPro" id="IPR001680">
    <property type="entry name" value="WD40_rpt"/>
</dbReference>
<dbReference type="InterPro" id="IPR013238">
    <property type="entry name" value="RNA_pol_III_Rbc25"/>
</dbReference>
<dbReference type="GO" id="GO:0031931">
    <property type="term" value="C:TORC1 complex"/>
    <property type="evidence" value="ECO:0007669"/>
    <property type="project" value="InterPro"/>
</dbReference>
<dbReference type="Pfam" id="PF03876">
    <property type="entry name" value="SHS2_Rpb7-N"/>
    <property type="match status" value="1"/>
</dbReference>
<dbReference type="PROSITE" id="PS50294">
    <property type="entry name" value="WD_REPEATS_REGION"/>
    <property type="match status" value="4"/>
</dbReference>
<gene>
    <name evidence="11" type="ORF">MVLG_06021</name>
</gene>
<organism evidence="11">
    <name type="scientific">Microbotryum lychnidis-dioicae (strain p1A1 Lamole / MvSl-1064)</name>
    <name type="common">Anther smut fungus</name>
    <dbReference type="NCBI Taxonomy" id="683840"/>
    <lineage>
        <taxon>Eukaryota</taxon>
        <taxon>Fungi</taxon>
        <taxon>Dikarya</taxon>
        <taxon>Basidiomycota</taxon>
        <taxon>Pucciniomycotina</taxon>
        <taxon>Microbotryomycetes</taxon>
        <taxon>Microbotryales</taxon>
        <taxon>Microbotryaceae</taxon>
        <taxon>Microbotryum</taxon>
    </lineage>
</organism>
<dbReference type="GO" id="GO:0032956">
    <property type="term" value="P:regulation of actin cytoskeleton organization"/>
    <property type="evidence" value="ECO:0007669"/>
    <property type="project" value="TreeGrafter"/>
</dbReference>
<protein>
    <submittedName>
        <fullName evidence="11 12">Uncharacterized protein</fullName>
    </submittedName>
</protein>
<dbReference type="Gene3D" id="2.40.50.140">
    <property type="entry name" value="Nucleic acid-binding proteins"/>
    <property type="match status" value="1"/>
</dbReference>
<dbReference type="EMBL" id="GL541737">
    <property type="protein sequence ID" value="KDE03509.1"/>
    <property type="molecule type" value="Genomic_DNA"/>
</dbReference>
<dbReference type="GO" id="GO:0000428">
    <property type="term" value="C:DNA-directed RNA polymerase complex"/>
    <property type="evidence" value="ECO:0007669"/>
    <property type="project" value="UniProtKB-KW"/>
</dbReference>
<name>U5HG00_USTV1</name>
<dbReference type="Pfam" id="PF08292">
    <property type="entry name" value="RNA_pol_Rbc25"/>
    <property type="match status" value="1"/>
</dbReference>
<dbReference type="OrthoDB" id="400at2759"/>
<dbReference type="SUPFAM" id="SSF50249">
    <property type="entry name" value="Nucleic acid-binding proteins"/>
    <property type="match status" value="1"/>
</dbReference>
<dbReference type="EMBL" id="AEIJ01000671">
    <property type="status" value="NOT_ANNOTATED_CDS"/>
    <property type="molecule type" value="Genomic_DNA"/>
</dbReference>
<dbReference type="GO" id="GO:0006351">
    <property type="term" value="P:DNA-templated transcription"/>
    <property type="evidence" value="ECO:0007669"/>
    <property type="project" value="InterPro"/>
</dbReference>
<feature type="compositionally biased region" description="Low complexity" evidence="8">
    <location>
        <begin position="1"/>
        <end position="16"/>
    </location>
</feature>
<evidence type="ECO:0000256" key="7">
    <source>
        <dbReference type="PROSITE-ProRule" id="PRU00221"/>
    </source>
</evidence>
<dbReference type="CDD" id="cd04330">
    <property type="entry name" value="RNAP_III_Rpc25_N"/>
    <property type="match status" value="1"/>
</dbReference>
<dbReference type="HOGENOM" id="CLU_422847_0_0_1"/>